<feature type="region of interest" description="Disordered" evidence="1">
    <location>
        <begin position="20"/>
        <end position="39"/>
    </location>
</feature>
<accession>A0A3M7PFN1</accession>
<reference evidence="2 3" key="1">
    <citation type="journal article" date="2018" name="Sci. Rep.">
        <title>Genomic signatures of local adaptation to the degree of environmental predictability in rotifers.</title>
        <authorList>
            <person name="Franch-Gras L."/>
            <person name="Hahn C."/>
            <person name="Garcia-Roger E.M."/>
            <person name="Carmona M.J."/>
            <person name="Serra M."/>
            <person name="Gomez A."/>
        </authorList>
    </citation>
    <scope>NUCLEOTIDE SEQUENCE [LARGE SCALE GENOMIC DNA]</scope>
    <source>
        <strain evidence="2">HYR1</strain>
    </source>
</reference>
<keyword evidence="3" id="KW-1185">Reference proteome</keyword>
<protein>
    <submittedName>
        <fullName evidence="2">Uncharacterized protein</fullName>
    </submittedName>
</protein>
<dbReference type="Proteomes" id="UP000276133">
    <property type="component" value="Unassembled WGS sequence"/>
</dbReference>
<evidence type="ECO:0000256" key="1">
    <source>
        <dbReference type="SAM" id="MobiDB-lite"/>
    </source>
</evidence>
<name>A0A3M7PFN1_BRAPC</name>
<sequence length="73" mass="8088">MASRIHTCRGQFSWMRMARTSSPSGSWSRPSSITSSESLSGISMDPDVVSVSFMLAFADFEENQNLSNCYTII</sequence>
<dbReference type="AlphaFoldDB" id="A0A3M7PFN1"/>
<evidence type="ECO:0000313" key="3">
    <source>
        <dbReference type="Proteomes" id="UP000276133"/>
    </source>
</evidence>
<proteinExistence type="predicted"/>
<gene>
    <name evidence="2" type="ORF">BpHYR1_029229</name>
</gene>
<comment type="caution">
    <text evidence="2">The sequence shown here is derived from an EMBL/GenBank/DDBJ whole genome shotgun (WGS) entry which is preliminary data.</text>
</comment>
<organism evidence="2 3">
    <name type="scientific">Brachionus plicatilis</name>
    <name type="common">Marine rotifer</name>
    <name type="synonym">Brachionus muelleri</name>
    <dbReference type="NCBI Taxonomy" id="10195"/>
    <lineage>
        <taxon>Eukaryota</taxon>
        <taxon>Metazoa</taxon>
        <taxon>Spiralia</taxon>
        <taxon>Gnathifera</taxon>
        <taxon>Rotifera</taxon>
        <taxon>Eurotatoria</taxon>
        <taxon>Monogononta</taxon>
        <taxon>Pseudotrocha</taxon>
        <taxon>Ploima</taxon>
        <taxon>Brachionidae</taxon>
        <taxon>Brachionus</taxon>
    </lineage>
</organism>
<evidence type="ECO:0000313" key="2">
    <source>
        <dbReference type="EMBL" id="RMZ97828.1"/>
    </source>
</evidence>
<dbReference type="EMBL" id="REGN01011155">
    <property type="protein sequence ID" value="RMZ97828.1"/>
    <property type="molecule type" value="Genomic_DNA"/>
</dbReference>